<evidence type="ECO:0000313" key="3">
    <source>
        <dbReference type="Proteomes" id="UP000289738"/>
    </source>
</evidence>
<proteinExistence type="predicted"/>
<feature type="compositionally biased region" description="Acidic residues" evidence="1">
    <location>
        <begin position="134"/>
        <end position="147"/>
    </location>
</feature>
<gene>
    <name evidence="2" type="ORF">Ahy_B02g060286</name>
</gene>
<evidence type="ECO:0000313" key="2">
    <source>
        <dbReference type="EMBL" id="RYR26126.1"/>
    </source>
</evidence>
<accession>A0A445AI70</accession>
<dbReference type="Proteomes" id="UP000289738">
    <property type="component" value="Chromosome B02"/>
</dbReference>
<keyword evidence="3" id="KW-1185">Reference proteome</keyword>
<feature type="region of interest" description="Disordered" evidence="1">
    <location>
        <begin position="126"/>
        <end position="185"/>
    </location>
</feature>
<sequence length="273" mass="30228">MKLSMSFTEFQDTIIRKLGLQGVKRVEKLFYRILISILRDDVKYDLFIIGSDEDLEVLFPTAACSSLRPIGASSSLSMIEPEAVLVASPSFTAELNLTRYKERVDTGPVVDVVIVMADIDDVLPKSRQGGASDGVEDVFQDEDDDDVEPAKIADDNDDEDVRNTPVGGAGAASSETPQYPPPPTPRGALFKFGLGCHETAGGTYLLESDYHKYHGKCKYFDNGDHRRLDYHVISAFILPMIRVDAAVSIKVLQNATEAHFDFRPTYRRVSMAK</sequence>
<dbReference type="EMBL" id="SDMP01000012">
    <property type="protein sequence ID" value="RYR26126.1"/>
    <property type="molecule type" value="Genomic_DNA"/>
</dbReference>
<dbReference type="AlphaFoldDB" id="A0A445AI70"/>
<comment type="caution">
    <text evidence="2">The sequence shown here is derived from an EMBL/GenBank/DDBJ whole genome shotgun (WGS) entry which is preliminary data.</text>
</comment>
<reference evidence="2 3" key="1">
    <citation type="submission" date="2019-01" db="EMBL/GenBank/DDBJ databases">
        <title>Sequencing of cultivated peanut Arachis hypogaea provides insights into genome evolution and oil improvement.</title>
        <authorList>
            <person name="Chen X."/>
        </authorList>
    </citation>
    <scope>NUCLEOTIDE SEQUENCE [LARGE SCALE GENOMIC DNA]</scope>
    <source>
        <strain evidence="3">cv. Fuhuasheng</strain>
        <tissue evidence="2">Leaves</tissue>
    </source>
</reference>
<name>A0A445AI70_ARAHY</name>
<evidence type="ECO:0000256" key="1">
    <source>
        <dbReference type="SAM" id="MobiDB-lite"/>
    </source>
</evidence>
<organism evidence="2 3">
    <name type="scientific">Arachis hypogaea</name>
    <name type="common">Peanut</name>
    <dbReference type="NCBI Taxonomy" id="3818"/>
    <lineage>
        <taxon>Eukaryota</taxon>
        <taxon>Viridiplantae</taxon>
        <taxon>Streptophyta</taxon>
        <taxon>Embryophyta</taxon>
        <taxon>Tracheophyta</taxon>
        <taxon>Spermatophyta</taxon>
        <taxon>Magnoliopsida</taxon>
        <taxon>eudicotyledons</taxon>
        <taxon>Gunneridae</taxon>
        <taxon>Pentapetalae</taxon>
        <taxon>rosids</taxon>
        <taxon>fabids</taxon>
        <taxon>Fabales</taxon>
        <taxon>Fabaceae</taxon>
        <taxon>Papilionoideae</taxon>
        <taxon>50 kb inversion clade</taxon>
        <taxon>dalbergioids sensu lato</taxon>
        <taxon>Dalbergieae</taxon>
        <taxon>Pterocarpus clade</taxon>
        <taxon>Arachis</taxon>
    </lineage>
</organism>
<protein>
    <submittedName>
        <fullName evidence="2">Uncharacterized protein</fullName>
    </submittedName>
</protein>